<feature type="transmembrane region" description="Helical" evidence="8">
    <location>
        <begin position="562"/>
        <end position="584"/>
    </location>
</feature>
<feature type="transmembrane region" description="Helical" evidence="8">
    <location>
        <begin position="290"/>
        <end position="315"/>
    </location>
</feature>
<feature type="transmembrane region" description="Helical" evidence="8">
    <location>
        <begin position="427"/>
        <end position="448"/>
    </location>
</feature>
<feature type="transmembrane region" description="Helical" evidence="8">
    <location>
        <begin position="495"/>
        <end position="515"/>
    </location>
</feature>
<proteinExistence type="inferred from homology"/>
<feature type="transmembrane region" description="Helical" evidence="8">
    <location>
        <begin position="455"/>
        <end position="475"/>
    </location>
</feature>
<reference evidence="10" key="1">
    <citation type="submission" date="2016-05" db="EMBL/GenBank/DDBJ databases">
        <title>Comparative genomics of biotechnologically important yeasts.</title>
        <authorList>
            <consortium name="DOE Joint Genome Institute"/>
            <person name="Riley R."/>
            <person name="Haridas S."/>
            <person name="Wolfe K.H."/>
            <person name="Lopes M.R."/>
            <person name="Hittinger C.T."/>
            <person name="Goker M."/>
            <person name="Salamov A."/>
            <person name="Wisecaver J."/>
            <person name="Long T.M."/>
            <person name="Aerts A.L."/>
            <person name="Barry K."/>
            <person name="Choi C."/>
            <person name="Clum A."/>
            <person name="Coughlan A.Y."/>
            <person name="Deshpande S."/>
            <person name="Douglass A.P."/>
            <person name="Hanson S.J."/>
            <person name="Klenk H.-P."/>
            <person name="Labutti K."/>
            <person name="Lapidus A."/>
            <person name="Lindquist E."/>
            <person name="Lipzen A."/>
            <person name="Meier-Kolthoff J.P."/>
            <person name="Ohm R.A."/>
            <person name="Otillar R.P."/>
            <person name="Pangilinan J."/>
            <person name="Peng Y."/>
            <person name="Rokas A."/>
            <person name="Rosa C.A."/>
            <person name="Scheuner C."/>
            <person name="Sibirny A.A."/>
            <person name="Slot J.C."/>
            <person name="Stielow J.B."/>
            <person name="Sun H."/>
            <person name="Kurtzman C.P."/>
            <person name="Blackwell M."/>
            <person name="Grigoriev I.V."/>
            <person name="Jeffries T.W."/>
        </authorList>
    </citation>
    <scope>NUCLEOTIDE SEQUENCE [LARGE SCALE GENOMIC DNA]</scope>
    <source>
        <strain evidence="10">NRRL Y-2460</strain>
    </source>
</reference>
<feature type="transmembrane region" description="Helical" evidence="8">
    <location>
        <begin position="12"/>
        <end position="35"/>
    </location>
</feature>
<feature type="transmembrane region" description="Helical" evidence="8">
    <location>
        <begin position="131"/>
        <end position="153"/>
    </location>
</feature>
<dbReference type="PROSITE" id="PS50283">
    <property type="entry name" value="NA_SOLUT_SYMP_3"/>
    <property type="match status" value="1"/>
</dbReference>
<dbReference type="InterPro" id="IPR031155">
    <property type="entry name" value="DUR"/>
</dbReference>
<feature type="transmembrane region" description="Helical" evidence="8">
    <location>
        <begin position="352"/>
        <end position="378"/>
    </location>
</feature>
<evidence type="ECO:0000256" key="5">
    <source>
        <dbReference type="ARBA" id="ARBA00022989"/>
    </source>
</evidence>
<evidence type="ECO:0000256" key="1">
    <source>
        <dbReference type="ARBA" id="ARBA00004141"/>
    </source>
</evidence>
<evidence type="ECO:0000256" key="8">
    <source>
        <dbReference type="SAM" id="Phobius"/>
    </source>
</evidence>
<dbReference type="CDD" id="cd11476">
    <property type="entry name" value="SLC5sbd_DUR3"/>
    <property type="match status" value="1"/>
</dbReference>
<feature type="transmembrane region" description="Helical" evidence="8">
    <location>
        <begin position="399"/>
        <end position="421"/>
    </location>
</feature>
<comment type="subcellular location">
    <subcellularLocation>
        <location evidence="1">Membrane</location>
        <topology evidence="1">Multi-pass membrane protein</topology>
    </subcellularLocation>
</comment>
<name>A0A1E4TVF0_PACTA</name>
<dbReference type="GO" id="GO:0015204">
    <property type="term" value="F:urea transmembrane transporter activity"/>
    <property type="evidence" value="ECO:0007669"/>
    <property type="project" value="InterPro"/>
</dbReference>
<feature type="transmembrane region" description="Helical" evidence="8">
    <location>
        <begin position="252"/>
        <end position="270"/>
    </location>
</feature>
<organism evidence="9 10">
    <name type="scientific">Pachysolen tannophilus NRRL Y-2460</name>
    <dbReference type="NCBI Taxonomy" id="669874"/>
    <lineage>
        <taxon>Eukaryota</taxon>
        <taxon>Fungi</taxon>
        <taxon>Dikarya</taxon>
        <taxon>Ascomycota</taxon>
        <taxon>Saccharomycotina</taxon>
        <taxon>Pichiomycetes</taxon>
        <taxon>Pachysolenaceae</taxon>
        <taxon>Pachysolen</taxon>
    </lineage>
</organism>
<keyword evidence="10" id="KW-1185">Reference proteome</keyword>
<evidence type="ECO:0000256" key="7">
    <source>
        <dbReference type="RuleBase" id="RU362091"/>
    </source>
</evidence>
<keyword evidence="5 8" id="KW-1133">Transmembrane helix</keyword>
<dbReference type="PANTHER" id="PTHR46154:SF4">
    <property type="entry name" value="UREA ACTIVE TRANSPORTER"/>
    <property type="match status" value="1"/>
</dbReference>
<protein>
    <recommendedName>
        <fullName evidence="11">Urea active transporter</fullName>
    </recommendedName>
</protein>
<evidence type="ECO:0000256" key="4">
    <source>
        <dbReference type="ARBA" id="ARBA00022692"/>
    </source>
</evidence>
<dbReference type="GO" id="GO:0015606">
    <property type="term" value="F:spermidine transmembrane transporter activity"/>
    <property type="evidence" value="ECO:0007669"/>
    <property type="project" value="TreeGrafter"/>
</dbReference>
<evidence type="ECO:0000256" key="2">
    <source>
        <dbReference type="ARBA" id="ARBA00006434"/>
    </source>
</evidence>
<accession>A0A1E4TVF0</accession>
<dbReference type="Gene3D" id="1.20.1730.10">
    <property type="entry name" value="Sodium/glucose cotransporter"/>
    <property type="match status" value="1"/>
</dbReference>
<dbReference type="PANTHER" id="PTHR46154">
    <property type="match status" value="1"/>
</dbReference>
<evidence type="ECO:0000313" key="10">
    <source>
        <dbReference type="Proteomes" id="UP000094236"/>
    </source>
</evidence>
<comment type="similarity">
    <text evidence="2 7">Belongs to the sodium:solute symporter (SSF) (TC 2.A.21) family.</text>
</comment>
<gene>
    <name evidence="9" type="ORF">PACTADRAFT_2044</name>
</gene>
<dbReference type="InterPro" id="IPR001734">
    <property type="entry name" value="Na/solute_symporter"/>
</dbReference>
<feature type="transmembrane region" description="Helical" evidence="8">
    <location>
        <begin position="596"/>
        <end position="618"/>
    </location>
</feature>
<feature type="transmembrane region" description="Helical" evidence="8">
    <location>
        <begin position="159"/>
        <end position="183"/>
    </location>
</feature>
<sequence length="670" mass="72921">MTIEGTILSQAYGYGFVVGLGAAFAILMVIVTTILSKYVGEVQDSEHFSTASRSVKTGLISSAVVSSWTWPGTLLTSSGMTYEYGVIGCMWYAFAFTIQITFFAVIALEIKKKCPATHTIVEVVKVRFGKYAHWIFLFYALGTNVIISAMLLLGGAQAISVLTGMHIVAAAFLLPFSVCLYTMSGGLKATFLSDWIHTVIIYSVILTAIFVAYTSSEHIGSFDKMYDLLTEVSKTFPSEGYEGSYLTMRNKVAIFNAWNIVIGGFSTVFCDPSYGQKAIAAKPLAAAKGYFFGGLSWLIVPWALGSCSALSALALTNNPISPTYPDMISTKEINEGIPMLYGLYCLMGKSGAAAGLLIIFMACTSATSAELVGFSSVITYDVYRTYINPKAHGSQLVKVSHYAVAFFAIAMGALTVVFNYIGITISWIISFIGIILSPAVFGVTLTLFWRKMTPLSLIIGLPLATLTALLSWIGAAKSLYGEVNKTTLGEQYSCAVGNFVSLFSSLIYVIAITYIKPPKEEYDFSTLDSQFEVGDDATKQEIEATTSLSGAEAKKLKFASKITMITAWVIFFILIFIVPMPMYGQSYVFTKSFFRGWIIVIMIWLIIAALYITIFPVYESWDVLCGLFKAIKAGKTIKVEPAIKSSGGSTADISENEAVELVTENYETKT</sequence>
<keyword evidence="6 8" id="KW-0472">Membrane</keyword>
<dbReference type="STRING" id="669874.A0A1E4TVF0"/>
<evidence type="ECO:0000256" key="3">
    <source>
        <dbReference type="ARBA" id="ARBA00022448"/>
    </source>
</evidence>
<dbReference type="EMBL" id="KV454013">
    <property type="protein sequence ID" value="ODV95730.1"/>
    <property type="molecule type" value="Genomic_DNA"/>
</dbReference>
<feature type="transmembrane region" description="Helical" evidence="8">
    <location>
        <begin position="195"/>
        <end position="215"/>
    </location>
</feature>
<dbReference type="GO" id="GO:0005886">
    <property type="term" value="C:plasma membrane"/>
    <property type="evidence" value="ECO:0007669"/>
    <property type="project" value="TreeGrafter"/>
</dbReference>
<dbReference type="GO" id="GO:0015489">
    <property type="term" value="F:putrescine transmembrane transporter activity"/>
    <property type="evidence" value="ECO:0007669"/>
    <property type="project" value="TreeGrafter"/>
</dbReference>
<evidence type="ECO:0000256" key="6">
    <source>
        <dbReference type="ARBA" id="ARBA00023136"/>
    </source>
</evidence>
<keyword evidence="4 8" id="KW-0812">Transmembrane</keyword>
<dbReference type="Proteomes" id="UP000094236">
    <property type="component" value="Unassembled WGS sequence"/>
</dbReference>
<evidence type="ECO:0000313" key="9">
    <source>
        <dbReference type="EMBL" id="ODV95730.1"/>
    </source>
</evidence>
<feature type="transmembrane region" description="Helical" evidence="8">
    <location>
        <begin position="84"/>
        <end position="110"/>
    </location>
</feature>
<dbReference type="OrthoDB" id="6132759at2759"/>
<dbReference type="AlphaFoldDB" id="A0A1E4TVF0"/>
<dbReference type="NCBIfam" id="TIGR00813">
    <property type="entry name" value="sss"/>
    <property type="match status" value="1"/>
</dbReference>
<dbReference type="InterPro" id="IPR038377">
    <property type="entry name" value="Na/Glc_symporter_sf"/>
</dbReference>
<keyword evidence="3" id="KW-0813">Transport</keyword>
<evidence type="ECO:0008006" key="11">
    <source>
        <dbReference type="Google" id="ProtNLM"/>
    </source>
</evidence>
<dbReference type="Pfam" id="PF00474">
    <property type="entry name" value="SSF"/>
    <property type="match status" value="1"/>
</dbReference>